<dbReference type="Proteomes" id="UP000433737">
    <property type="component" value="Unassembled WGS sequence"/>
</dbReference>
<reference evidence="2 3" key="1">
    <citation type="submission" date="2019-10" db="EMBL/GenBank/DDBJ databases">
        <authorList>
            <person name="Karimi E."/>
        </authorList>
    </citation>
    <scope>NUCLEOTIDE SEQUENCE [LARGE SCALE GENOMIC DNA]</scope>
    <source>
        <strain evidence="2">Pantoea sp. 111</strain>
    </source>
</reference>
<comment type="caution">
    <text evidence="2">The sequence shown here is derived from an EMBL/GenBank/DDBJ whole genome shotgun (WGS) entry which is preliminary data.</text>
</comment>
<feature type="chain" id="PRO_5043410503" evidence="1">
    <location>
        <begin position="25"/>
        <end position="130"/>
    </location>
</feature>
<accession>A0AAX3J6G1</accession>
<dbReference type="AlphaFoldDB" id="A0AAX3J6G1"/>
<proteinExistence type="predicted"/>
<sequence length="130" mass="14511">MVMNKKLIFTLVVTAALLTGCARTAPIHNVNQTLSQRYSDNQMKTAIIEAGISRKWVMTPVSPGVINGRLAQRGFAANIRISYTSQSYRIDYLSSENLKAGEGKIHNNYNRWITNLDQDIQLRLSALAAK</sequence>
<gene>
    <name evidence="2" type="ORF">PANT111_190192</name>
</gene>
<protein>
    <submittedName>
        <fullName evidence="2">Lipoprotein</fullName>
    </submittedName>
</protein>
<keyword evidence="1" id="KW-0732">Signal</keyword>
<evidence type="ECO:0000313" key="2">
    <source>
        <dbReference type="EMBL" id="VXB92656.1"/>
    </source>
</evidence>
<dbReference type="EMBL" id="CABWMH010000011">
    <property type="protein sequence ID" value="VXB92656.1"/>
    <property type="molecule type" value="Genomic_DNA"/>
</dbReference>
<dbReference type="PROSITE" id="PS51257">
    <property type="entry name" value="PROKAR_LIPOPROTEIN"/>
    <property type="match status" value="1"/>
</dbReference>
<feature type="signal peptide" evidence="1">
    <location>
        <begin position="1"/>
        <end position="24"/>
    </location>
</feature>
<keyword evidence="2" id="KW-0449">Lipoprotein</keyword>
<evidence type="ECO:0000313" key="3">
    <source>
        <dbReference type="Proteomes" id="UP000433737"/>
    </source>
</evidence>
<name>A0AAX3J6G1_9GAMM</name>
<evidence type="ECO:0000256" key="1">
    <source>
        <dbReference type="SAM" id="SignalP"/>
    </source>
</evidence>
<organism evidence="2 3">
    <name type="scientific">Pantoea brenneri</name>
    <dbReference type="NCBI Taxonomy" id="472694"/>
    <lineage>
        <taxon>Bacteria</taxon>
        <taxon>Pseudomonadati</taxon>
        <taxon>Pseudomonadota</taxon>
        <taxon>Gammaproteobacteria</taxon>
        <taxon>Enterobacterales</taxon>
        <taxon>Erwiniaceae</taxon>
        <taxon>Pantoea</taxon>
    </lineage>
</organism>